<keyword evidence="3" id="KW-0732">Signal</keyword>
<keyword evidence="2" id="KW-0812">Transmembrane</keyword>
<organism evidence="4 5">
    <name type="scientific">Tilletiopsis washingtonensis</name>
    <dbReference type="NCBI Taxonomy" id="58919"/>
    <lineage>
        <taxon>Eukaryota</taxon>
        <taxon>Fungi</taxon>
        <taxon>Dikarya</taxon>
        <taxon>Basidiomycota</taxon>
        <taxon>Ustilaginomycotina</taxon>
        <taxon>Exobasidiomycetes</taxon>
        <taxon>Entylomatales</taxon>
        <taxon>Entylomatales incertae sedis</taxon>
        <taxon>Tilletiopsis</taxon>
    </lineage>
</organism>
<evidence type="ECO:0000256" key="1">
    <source>
        <dbReference type="SAM" id="MobiDB-lite"/>
    </source>
</evidence>
<feature type="transmembrane region" description="Helical" evidence="2">
    <location>
        <begin position="409"/>
        <end position="430"/>
    </location>
</feature>
<feature type="transmembrane region" description="Helical" evidence="2">
    <location>
        <begin position="974"/>
        <end position="996"/>
    </location>
</feature>
<feature type="transmembrane region" description="Helical" evidence="2">
    <location>
        <begin position="921"/>
        <end position="943"/>
    </location>
</feature>
<dbReference type="Proteomes" id="UP000245946">
    <property type="component" value="Unassembled WGS sequence"/>
</dbReference>
<evidence type="ECO:0000313" key="5">
    <source>
        <dbReference type="Proteomes" id="UP000245946"/>
    </source>
</evidence>
<keyword evidence="2" id="KW-0472">Membrane</keyword>
<dbReference type="EMBL" id="KZ819300">
    <property type="protein sequence ID" value="PWN96221.1"/>
    <property type="molecule type" value="Genomic_DNA"/>
</dbReference>
<feature type="transmembrane region" description="Helical" evidence="2">
    <location>
        <begin position="171"/>
        <end position="193"/>
    </location>
</feature>
<feature type="transmembrane region" description="Helical" evidence="2">
    <location>
        <begin position="354"/>
        <end position="375"/>
    </location>
</feature>
<protein>
    <recommendedName>
        <fullName evidence="6">DUF726-domain-containing protein</fullName>
    </recommendedName>
</protein>
<feature type="transmembrane region" description="Helical" evidence="2">
    <location>
        <begin position="469"/>
        <end position="490"/>
    </location>
</feature>
<proteinExistence type="predicted"/>
<evidence type="ECO:0008006" key="6">
    <source>
        <dbReference type="Google" id="ProtNLM"/>
    </source>
</evidence>
<feature type="compositionally biased region" description="Basic and acidic residues" evidence="1">
    <location>
        <begin position="133"/>
        <end position="157"/>
    </location>
</feature>
<feature type="transmembrane region" description="Helical" evidence="2">
    <location>
        <begin position="1174"/>
        <end position="1198"/>
    </location>
</feature>
<dbReference type="RefSeq" id="XP_025596500.1">
    <property type="nucleotide sequence ID" value="XM_025743039.1"/>
</dbReference>
<name>A0A316Z3T7_9BASI</name>
<feature type="transmembrane region" description="Helical" evidence="2">
    <location>
        <begin position="626"/>
        <end position="646"/>
    </location>
</feature>
<gene>
    <name evidence="4" type="ORF">FA09DRAFT_331463</name>
</gene>
<feature type="transmembrane region" description="Helical" evidence="2">
    <location>
        <begin position="1233"/>
        <end position="1257"/>
    </location>
</feature>
<feature type="region of interest" description="Disordered" evidence="1">
    <location>
        <begin position="117"/>
        <end position="157"/>
    </location>
</feature>
<feature type="chain" id="PRO_5016262648" description="DUF726-domain-containing protein" evidence="3">
    <location>
        <begin position="20"/>
        <end position="1441"/>
    </location>
</feature>
<dbReference type="GeneID" id="37270583"/>
<feature type="transmembrane region" description="Helical" evidence="2">
    <location>
        <begin position="244"/>
        <end position="268"/>
    </location>
</feature>
<accession>A0A316Z3T7</accession>
<evidence type="ECO:0000256" key="3">
    <source>
        <dbReference type="SAM" id="SignalP"/>
    </source>
</evidence>
<feature type="signal peptide" evidence="3">
    <location>
        <begin position="1"/>
        <end position="19"/>
    </location>
</feature>
<keyword evidence="5" id="KW-1185">Reference proteome</keyword>
<evidence type="ECO:0000313" key="4">
    <source>
        <dbReference type="EMBL" id="PWN96221.1"/>
    </source>
</evidence>
<feature type="transmembrane region" description="Helical" evidence="2">
    <location>
        <begin position="690"/>
        <end position="710"/>
    </location>
</feature>
<keyword evidence="2" id="KW-1133">Transmembrane helix</keyword>
<sequence length="1441" mass="151975">MKVASTMLITALALSAVQAAPAPIMEERSESTTDAAAAEAPVEARKFPLTKAQGKIAVDNAREGNGHPPGMRRSLPEDAEAEVDTRASHKHQIKIGTGIISVIGGGIATAANTWNLTHPPRSVDDEDEDVEARDDAEARAVDGAGRDGIDARDTTDAETDLEARRLTGNQIGGLAIAGGSVLAFGAGVGKGVYDRVHHKNRRSLEEDDEQLARDTAQDQIDYTPRELAEEDQEIAARMGKKAKWAAKIVGGTAASATIIGGGLTAALLPAHLREKQQAREAGADQHVARDLTEEDYALLARHAEGTQALIARSTEDDHVLAARSAEENAQAIIARYVEDEQALDARKLGGKSKFAIAAGGIVAAGLTGVGIGSVIKHYQEKNKGRSLDEQLSAREIEELETRMSGKAKFGLAVGGVVAAGATGVGLGSLVKHYQDKHKGRRDLEGEEQSELLAREQPSELEARGTAGRLAYATAGLVSTLGAGVGGAALYNHFHPKQRDISDEPLSEREELEARGGKTKAAVYAASIVGQLGIGAGGGALYEHFHHKQRDLDGEELSARDVQLYEACARDIEAVANELASRGYAVDARDVQSAQHELLARSLDDHIAADSLEARGHGLGTSAKVKLGAGLVAGATVLGGGIAAAVIHHKNKNKQRDLGPEELLDARDVAEVADSLEARGSGLGKSAKVKLGVGLLAGATVLGGGIAAAVVHHKNSKNKQRDLDGRRDYEELPERTLEELLERQIIELPERDLDEHVLPERALDEEELALERRLSGIGRLAASGASAIAGVGSVAGTTLLINHYRNKDRQHARPQARELPERAIDAVSEHDEPDQLVDERAKGWRHATTADRIAVGNGAMSIGGAAMGLAAAGITAYHKATAPRDLEEVHGRALESLPEHEQALLARKFGWKAASHADKLGVVNGVLGGVAGGLGAAAGTVYLVKNKNKRDEDEASLESRKFGWKAASHADKLGVVNGVLGGIAGGLGAAAGTVYLIKNHNRNKRALYEDISLDARDEDTALAAREFDISLDARDADSALLARKFGWKAASHADKLGVVNGVLGGIAGGLGAAAGTTYLIKNKGKRDVDPSADAAPFEERKFKFRHPGAATTGAALSFTGANIAAATGLTTLYNNVKGRDAEETTVLRDAEELQARRADEELEARKWSFKHRASAATAGAALGTVAATAGIVGGSIALYNQLHRRDAEELQARIDAEELAARDPKWTFNHRPSAATAGAALGTLAATAGIAGGGVALYNQLHRRDAAEELEARRDIDEELVARDPKWTFNHKASAATAGAALGTLAANIGIAGGAIALHNVIKSRGIDESEARRAFEDPEVRRAIEEELEARRRKAHMPSADTVGSMLGSFVGAASLTTGGVALHNALHPKNSRRDVYVIPETSLDGRGQVYEVFNDRDVAENEAFTSALPARRQAQDTYVF</sequence>
<reference evidence="4 5" key="1">
    <citation type="journal article" date="2018" name="Mol. Biol. Evol.">
        <title>Broad Genomic Sampling Reveals a Smut Pathogenic Ancestry of the Fungal Clade Ustilaginomycotina.</title>
        <authorList>
            <person name="Kijpornyongpan T."/>
            <person name="Mondo S.J."/>
            <person name="Barry K."/>
            <person name="Sandor L."/>
            <person name="Lee J."/>
            <person name="Lipzen A."/>
            <person name="Pangilinan J."/>
            <person name="LaButti K."/>
            <person name="Hainaut M."/>
            <person name="Henrissat B."/>
            <person name="Grigoriev I.V."/>
            <person name="Spatafora J.W."/>
            <person name="Aime M.C."/>
        </authorList>
    </citation>
    <scope>NUCLEOTIDE SEQUENCE [LARGE SCALE GENOMIC DNA]</scope>
    <source>
        <strain evidence="4 5">MCA 4186</strain>
    </source>
</reference>
<evidence type="ECO:0000256" key="2">
    <source>
        <dbReference type="SAM" id="Phobius"/>
    </source>
</evidence>